<reference evidence="3" key="1">
    <citation type="submission" date="2020-11" db="EMBL/GenBank/DDBJ databases">
        <title>Carbohydrate-dependent, anaerobic sulfur respiration: A novel catabolism in halophilic archaea.</title>
        <authorList>
            <person name="Sorokin D.Y."/>
            <person name="Messina E."/>
            <person name="Smedile F."/>
            <person name="La Cono V."/>
            <person name="Hallsworth J.E."/>
            <person name="Yakimov M.M."/>
        </authorList>
    </citation>
    <scope>NUCLEOTIDE SEQUENCE</scope>
    <source>
        <strain evidence="3">AArc-S</strain>
    </source>
</reference>
<dbReference type="GO" id="GO:0006265">
    <property type="term" value="P:DNA topological change"/>
    <property type="evidence" value="ECO:0007669"/>
    <property type="project" value="InterPro"/>
</dbReference>
<keyword evidence="3" id="KW-0540">Nuclease</keyword>
<dbReference type="AlphaFoldDB" id="A0A897MH03"/>
<sequence>MSETADPVLPETDHSIRVFAGECTSIYDSDGREEHRGHVTVVVKPDNTVLVHDADGYQPVAWLTRADSVTCARDRGFSVTARSGEETLRVVGHSEDGYASYPATEAGVPVGSCPDCGRSLVRASGAVSCLGCGNRYGLPAGASIRSEHCECGLPRLRAERGLPFDICMDRECESLDAAVREEFDRAWDCPECGDDLRILRRGGLIAGCDSYPDCETGFSIPAGTVVGTCGCGLPLFETPTGRRCLDATCEASELPGT</sequence>
<organism evidence="3 4">
    <name type="scientific">Natranaeroarchaeum sulfidigenes</name>
    <dbReference type="NCBI Taxonomy" id="2784880"/>
    <lineage>
        <taxon>Archaea</taxon>
        <taxon>Methanobacteriati</taxon>
        <taxon>Methanobacteriota</taxon>
        <taxon>Stenosarchaea group</taxon>
        <taxon>Halobacteria</taxon>
        <taxon>Halobacteriales</taxon>
        <taxon>Natronoarchaeaceae</taxon>
        <taxon>Natranaeroarchaeum</taxon>
    </lineage>
</organism>
<feature type="domain" description="Endonuclease NucS N-terminal PH-like" evidence="2">
    <location>
        <begin position="16"/>
        <end position="95"/>
    </location>
</feature>
<gene>
    <name evidence="3" type="primary">nucS</name>
    <name evidence="3" type="ORF">AArcS_0190</name>
</gene>
<evidence type="ECO:0000313" key="4">
    <source>
        <dbReference type="Proteomes" id="UP000663586"/>
    </source>
</evidence>
<dbReference type="EMBL" id="CP064786">
    <property type="protein sequence ID" value="QSG01430.1"/>
    <property type="molecule type" value="Genomic_DNA"/>
</dbReference>
<dbReference type="GeneID" id="70683579"/>
<dbReference type="Gene3D" id="2.70.180.20">
    <property type="match status" value="1"/>
</dbReference>
<dbReference type="Proteomes" id="UP000663586">
    <property type="component" value="Chromosome"/>
</dbReference>
<dbReference type="GO" id="GO:0003916">
    <property type="term" value="F:DNA topoisomerase activity"/>
    <property type="evidence" value="ECO:0007669"/>
    <property type="project" value="InterPro"/>
</dbReference>
<dbReference type="GO" id="GO:0005694">
    <property type="term" value="C:chromosome"/>
    <property type="evidence" value="ECO:0007669"/>
    <property type="project" value="InterPro"/>
</dbReference>
<dbReference type="KEGG" id="hara:AArcS_0190"/>
<evidence type="ECO:0000313" key="3">
    <source>
        <dbReference type="EMBL" id="QSG01430.1"/>
    </source>
</evidence>
<dbReference type="InterPro" id="IPR049173">
    <property type="entry name" value="NucS_N_sf"/>
</dbReference>
<feature type="domain" description="DNA topoisomerase type IA zn finger" evidence="1">
    <location>
        <begin position="188"/>
        <end position="217"/>
    </location>
</feature>
<protein>
    <submittedName>
        <fullName evidence="3">RecB family endonuclease acting on branched DNA substrates</fullName>
    </submittedName>
</protein>
<dbReference type="GO" id="GO:0004519">
    <property type="term" value="F:endonuclease activity"/>
    <property type="evidence" value="ECO:0007669"/>
    <property type="project" value="UniProtKB-KW"/>
</dbReference>
<dbReference type="InterPro" id="IPR048302">
    <property type="entry name" value="NucS_N"/>
</dbReference>
<evidence type="ECO:0000259" key="2">
    <source>
        <dbReference type="Pfam" id="PF21003"/>
    </source>
</evidence>
<keyword evidence="3" id="KW-0255">Endonuclease</keyword>
<dbReference type="Pfam" id="PF21003">
    <property type="entry name" value="NucS_N"/>
    <property type="match status" value="1"/>
</dbReference>
<dbReference type="InterPro" id="IPR013498">
    <property type="entry name" value="Topo_IA_Znf"/>
</dbReference>
<dbReference type="Pfam" id="PF01396">
    <property type="entry name" value="Zn_ribbon_Top1"/>
    <property type="match status" value="1"/>
</dbReference>
<proteinExistence type="predicted"/>
<keyword evidence="4" id="KW-1185">Reference proteome</keyword>
<accession>A0A897MH03</accession>
<dbReference type="GO" id="GO:0003677">
    <property type="term" value="F:DNA binding"/>
    <property type="evidence" value="ECO:0007669"/>
    <property type="project" value="InterPro"/>
</dbReference>
<dbReference type="RefSeq" id="WP_238478559.1">
    <property type="nucleotide sequence ID" value="NZ_CP064786.1"/>
</dbReference>
<keyword evidence="3" id="KW-0378">Hydrolase</keyword>
<evidence type="ECO:0000259" key="1">
    <source>
        <dbReference type="Pfam" id="PF01396"/>
    </source>
</evidence>
<name>A0A897MH03_9EURY</name>